<protein>
    <recommendedName>
        <fullName evidence="1">GIY-YIG domain-containing protein</fullName>
    </recommendedName>
</protein>
<dbReference type="SMART" id="SM00465">
    <property type="entry name" value="GIYc"/>
    <property type="match status" value="1"/>
</dbReference>
<feature type="domain" description="GIY-YIG" evidence="1">
    <location>
        <begin position="160"/>
        <end position="273"/>
    </location>
</feature>
<organism evidence="2">
    <name type="scientific">Armillaria solidipes</name>
    <dbReference type="NCBI Taxonomy" id="1076256"/>
    <lineage>
        <taxon>Eukaryota</taxon>
        <taxon>Fungi</taxon>
        <taxon>Dikarya</taxon>
        <taxon>Basidiomycota</taxon>
        <taxon>Agaricomycotina</taxon>
        <taxon>Agaricomycetes</taxon>
        <taxon>Agaricomycetidae</taxon>
        <taxon>Agaricales</taxon>
        <taxon>Marasmiineae</taxon>
        <taxon>Physalacriaceae</taxon>
        <taxon>Armillaria</taxon>
    </lineage>
</organism>
<dbReference type="AlphaFoldDB" id="A0A4D6FGC4"/>
<proteinExistence type="predicted"/>
<dbReference type="SUPFAM" id="SSF82771">
    <property type="entry name" value="GIY-YIG endonuclease"/>
    <property type="match status" value="1"/>
</dbReference>
<accession>A0A4D6FGC4</accession>
<sequence>MSYSFFISSAPLKSKSKKREGYNRAETLYNRRVRKEGLSELILIKGRRLHISSLLSCSSKQQGNFNDPVRKGISIINKIESNISKVLVGPFPNNNHIQKARETLIHMLDSLPEENIISAFIVKNIDKSFKFNANVVNGKLVANVIYNWLNLDIKSFSYSEGGTYLFTQNLDGSQYIGSAACFRDRIEQHCKQFRGVLPKSLHIQEKNKQKTLSFSIIHSTPSFFKLFRKENPKYKLTLGEYDILLAITIYSNRILEQNLIDQFKPSINGRGIYDTTVYHKFTNWDVKRLTQKMVDLRGSIPVNIYNLDGSLEYVANSYNDARKFLGMSYSSMPLYVDNSKPFFSKNQNKEFLIKTLLLIKDSELEPKVGGECKTPTSAANEGRFADSVIKKIEHKLKNVNVLNLINIKLTELSSLFLYCFDKDKKTFTTFFTDAYKSLFPKAAANLIKTNKTFTGSYAIIRNRINIDSPVISENGNAYYFAKNPDRKEIDIKDNSVIWLVNINLLSAELYPNLKRIVDNNMFSEFKITSRKCLYYKDTGKVYSGFMFFSNIEFIKLIPYAQVAIKKGINKIEISKEQINLLKK</sequence>
<name>A0A4D6FGC4_9AGAR</name>
<dbReference type="EMBL" id="MH660713">
    <property type="protein sequence ID" value="QCB16436.1"/>
    <property type="molecule type" value="Genomic_DNA"/>
</dbReference>
<dbReference type="InterPro" id="IPR035901">
    <property type="entry name" value="GIY-YIG_endonuc_sf"/>
</dbReference>
<dbReference type="RefSeq" id="YP_009631656.1">
    <property type="nucleotide sequence ID" value="NC_042231.1"/>
</dbReference>
<reference evidence="2" key="1">
    <citation type="journal article" date="2019" name="BMC Genomics">
        <title>Mobile genetic elements explain size variation in the mitochondrial genomes of four closely-related Armillaria species.</title>
        <authorList>
            <person name="Kolesnikova A.I."/>
            <person name="Putintseva Y.A."/>
            <person name="Simonov E.P."/>
            <person name="Biriukov V.V."/>
            <person name="Oreshkova N.V."/>
            <person name="Pavlov I.N."/>
            <person name="Sharov V.V."/>
            <person name="Kuzmin D.A."/>
            <person name="Anderson J.B."/>
            <person name="Krutovsky K.V."/>
        </authorList>
    </citation>
    <scope>NUCLEOTIDE SEQUENCE</scope>
</reference>
<gene>
    <name evidence="2" type="primary">oi2nad1</name>
</gene>
<geneLocation type="mitochondrion" evidence="2"/>
<evidence type="ECO:0000259" key="1">
    <source>
        <dbReference type="SMART" id="SM00465"/>
    </source>
</evidence>
<dbReference type="InterPro" id="IPR000305">
    <property type="entry name" value="GIY-YIG_endonuc"/>
</dbReference>
<dbReference type="GeneID" id="40143482"/>
<keyword evidence="2" id="KW-0496">Mitochondrion</keyword>
<evidence type="ECO:0000313" key="2">
    <source>
        <dbReference type="EMBL" id="QCB16436.1"/>
    </source>
</evidence>